<evidence type="ECO:0000256" key="1">
    <source>
        <dbReference type="PROSITE-ProRule" id="PRU01122"/>
    </source>
</evidence>
<dbReference type="EMBL" id="CP002175">
    <property type="protein sequence ID" value="ADO76924.1"/>
    <property type="molecule type" value="Genomic_DNA"/>
</dbReference>
<dbReference type="InterPro" id="IPR036034">
    <property type="entry name" value="PDZ_sf"/>
</dbReference>
<dbReference type="Pfam" id="PF05362">
    <property type="entry name" value="Lon_C"/>
    <property type="match status" value="1"/>
</dbReference>
<dbReference type="Pfam" id="PF13180">
    <property type="entry name" value="PDZ_2"/>
    <property type="match status" value="1"/>
</dbReference>
<dbReference type="GO" id="GO:0005524">
    <property type="term" value="F:ATP binding"/>
    <property type="evidence" value="ECO:0007669"/>
    <property type="project" value="InterPro"/>
</dbReference>
<dbReference type="PROSITE" id="PS50106">
    <property type="entry name" value="PDZ"/>
    <property type="match status" value="1"/>
</dbReference>
<name>E3DQU9_HALPG</name>
<dbReference type="PROSITE" id="PS51786">
    <property type="entry name" value="LON_PROTEOLYTIC"/>
    <property type="match status" value="1"/>
</dbReference>
<keyword evidence="1" id="KW-0378">Hydrolase</keyword>
<dbReference type="MEROPS" id="S16.012"/>
<dbReference type="GO" id="GO:0006508">
    <property type="term" value="P:proteolysis"/>
    <property type="evidence" value="ECO:0007669"/>
    <property type="project" value="UniProtKB-KW"/>
</dbReference>
<proteinExistence type="inferred from homology"/>
<dbReference type="OrthoDB" id="2356897at2"/>
<evidence type="ECO:0000256" key="2">
    <source>
        <dbReference type="SAM" id="Phobius"/>
    </source>
</evidence>
<keyword evidence="1" id="KW-0720">Serine protease</keyword>
<feature type="domain" description="PDZ" evidence="3">
    <location>
        <begin position="106"/>
        <end position="192"/>
    </location>
</feature>
<dbReference type="Proteomes" id="UP000006866">
    <property type="component" value="Chromosome"/>
</dbReference>
<dbReference type="GO" id="GO:0004252">
    <property type="term" value="F:serine-type endopeptidase activity"/>
    <property type="evidence" value="ECO:0007669"/>
    <property type="project" value="UniProtKB-UniRule"/>
</dbReference>
<comment type="similarity">
    <text evidence="1">Belongs to the peptidase S16 family.</text>
</comment>
<protein>
    <recommendedName>
        <fullName evidence="1">endopeptidase La</fullName>
        <ecNumber evidence="1">3.4.21.53</ecNumber>
    </recommendedName>
</protein>
<dbReference type="STRING" id="572479.Hprae_0770"/>
<dbReference type="PANTHER" id="PTHR10046">
    <property type="entry name" value="ATP DEPENDENT LON PROTEASE FAMILY MEMBER"/>
    <property type="match status" value="1"/>
</dbReference>
<reference evidence="5 6" key="2">
    <citation type="journal article" date="2011" name="Stand. Genomic Sci.">
        <title>Complete genome sequence of the extremely halophilic Halanaerobium praevalens type strain (GSL).</title>
        <authorList>
            <person name="Ivanova N."/>
            <person name="Sikorski J."/>
            <person name="Chertkov O."/>
            <person name="Nolan M."/>
            <person name="Lucas S."/>
            <person name="Hammon N."/>
            <person name="Deshpande S."/>
            <person name="Cheng J.F."/>
            <person name="Tapia R."/>
            <person name="Han C."/>
            <person name="Goodwin L."/>
            <person name="Pitluck S."/>
            <person name="Huntemann M."/>
            <person name="Liolios K."/>
            <person name="Pagani I."/>
            <person name="Mavromatis K."/>
            <person name="Ovchinikova G."/>
            <person name="Pati A."/>
            <person name="Chen A."/>
            <person name="Palaniappan K."/>
            <person name="Land M."/>
            <person name="Hauser L."/>
            <person name="Brambilla E.M."/>
            <person name="Kannan K.P."/>
            <person name="Rohde M."/>
            <person name="Tindall B.J."/>
            <person name="Goker M."/>
            <person name="Detter J.C."/>
            <person name="Woyke T."/>
            <person name="Bristow J."/>
            <person name="Eisen J.A."/>
            <person name="Markowitz V."/>
            <person name="Hugenholtz P."/>
            <person name="Kyrpides N.C."/>
            <person name="Klenk H.P."/>
            <person name="Lapidus A."/>
        </authorList>
    </citation>
    <scope>NUCLEOTIDE SEQUENCE [LARGE SCALE GENOMIC DNA]</scope>
    <source>
        <strain evidence="6">ATCC 33744 / DSM 2228 / GSL</strain>
    </source>
</reference>
<dbReference type="InterPro" id="IPR020568">
    <property type="entry name" value="Ribosomal_Su5_D2-typ_SF"/>
</dbReference>
<feature type="domain" description="Lon proteolytic" evidence="4">
    <location>
        <begin position="239"/>
        <end position="333"/>
    </location>
</feature>
<dbReference type="KEGG" id="hpk:Hprae_0770"/>
<dbReference type="SMART" id="SM00228">
    <property type="entry name" value="PDZ"/>
    <property type="match status" value="1"/>
</dbReference>
<dbReference type="SUPFAM" id="SSF54211">
    <property type="entry name" value="Ribosomal protein S5 domain 2-like"/>
    <property type="match status" value="1"/>
</dbReference>
<dbReference type="InterPro" id="IPR001478">
    <property type="entry name" value="PDZ"/>
</dbReference>
<keyword evidence="6" id="KW-1185">Reference proteome</keyword>
<feature type="transmembrane region" description="Helical" evidence="2">
    <location>
        <begin position="12"/>
        <end position="31"/>
    </location>
</feature>
<evidence type="ECO:0000259" key="4">
    <source>
        <dbReference type="PROSITE" id="PS51786"/>
    </source>
</evidence>
<dbReference type="GO" id="GO:0030163">
    <property type="term" value="P:protein catabolic process"/>
    <property type="evidence" value="ECO:0007669"/>
    <property type="project" value="InterPro"/>
</dbReference>
<dbReference type="RefSeq" id="WP_014552957.1">
    <property type="nucleotide sequence ID" value="NC_017455.1"/>
</dbReference>
<evidence type="ECO:0000259" key="3">
    <source>
        <dbReference type="PROSITE" id="PS50106"/>
    </source>
</evidence>
<dbReference type="HOGENOM" id="CLU_042037_2_0_9"/>
<dbReference type="InterPro" id="IPR008269">
    <property type="entry name" value="Lon_proteolytic"/>
</dbReference>
<dbReference type="EC" id="3.4.21.53" evidence="1"/>
<evidence type="ECO:0000313" key="5">
    <source>
        <dbReference type="EMBL" id="ADO76924.1"/>
    </source>
</evidence>
<dbReference type="AlphaFoldDB" id="E3DQU9"/>
<dbReference type="InterPro" id="IPR014721">
    <property type="entry name" value="Ribsml_uS5_D2-typ_fold_subgr"/>
</dbReference>
<sequence length="336" mass="37403">MQKKNFKNLSSKLFGIIFVLFVISHFVPVPYQVMEPGVAEELSPMIEVDSAYQNEGEFLLTAVGTKRAMAWDYFYITLFSPSDKELSSIRDYLPENMDLNQYIELMAELMEESKLQAQAVAFEKAGYQVQISGEGALVVQVMENGSAYNKLEQGDLIKSVDGKKVEMAADAVNIIKNRKIGDLVELKVLREEELLEFNLRTVELEGNKGSPSIGVLISSQGLEYDIPRKVNFKTENIIGPSAGGVFTLEIYNQLTERDITNGKKIAGTGTISLDGKLGRIDGVKYKIMAAKKAEVDLFIVPKENYETAAQFAGDLKLIKADNINDVLNYLKQDQSL</sequence>
<dbReference type="Gene3D" id="2.30.42.10">
    <property type="match status" value="1"/>
</dbReference>
<feature type="active site" evidence="1">
    <location>
        <position position="286"/>
    </location>
</feature>
<keyword evidence="2" id="KW-0812">Transmembrane</keyword>
<reference evidence="6" key="1">
    <citation type="submission" date="2010-10" db="EMBL/GenBank/DDBJ databases">
        <title>The complete genome of Halanaerobium praevalens DSM 2228.</title>
        <authorList>
            <consortium name="US DOE Joint Genome Institute (JGI-PGF)"/>
            <person name="Lucas S."/>
            <person name="Copeland A."/>
            <person name="Lapidus A."/>
            <person name="Glavina del Rio T."/>
            <person name="Dalin E."/>
            <person name="Tice H."/>
            <person name="Bruce D."/>
            <person name="Goodwin L."/>
            <person name="Pitluck S."/>
            <person name="Kyrpides N."/>
            <person name="Mavromatis K."/>
            <person name="Ivanova N."/>
            <person name="Ovchinnikova G."/>
            <person name="Chertkov O."/>
            <person name="Detter J.C."/>
            <person name="Han C."/>
            <person name="Larimer F."/>
            <person name="Land M."/>
            <person name="Hauser L."/>
            <person name="Markowitz V."/>
            <person name="Cheng J.-F."/>
            <person name="Hugenholtz P."/>
            <person name="Woyke T."/>
            <person name="Wu D."/>
            <person name="Tindall B."/>
            <person name="Pomrenke H.G."/>
            <person name="Brambilla E."/>
            <person name="Klenk H.-P."/>
            <person name="Eisen J.A."/>
        </authorList>
    </citation>
    <scope>NUCLEOTIDE SEQUENCE [LARGE SCALE GENOMIC DNA]</scope>
    <source>
        <strain evidence="6">ATCC 33744 / DSM 2228 / GSL</strain>
    </source>
</reference>
<dbReference type="SUPFAM" id="SSF50156">
    <property type="entry name" value="PDZ domain-like"/>
    <property type="match status" value="1"/>
</dbReference>
<evidence type="ECO:0000313" key="6">
    <source>
        <dbReference type="Proteomes" id="UP000006866"/>
    </source>
</evidence>
<feature type="active site" evidence="1">
    <location>
        <position position="241"/>
    </location>
</feature>
<comment type="catalytic activity">
    <reaction evidence="1">
        <text>Hydrolysis of proteins in presence of ATP.</text>
        <dbReference type="EC" id="3.4.21.53"/>
    </reaction>
</comment>
<keyword evidence="2" id="KW-0472">Membrane</keyword>
<dbReference type="PATRIC" id="fig|572479.3.peg.778"/>
<dbReference type="InterPro" id="IPR027065">
    <property type="entry name" value="Lon_Prtase"/>
</dbReference>
<gene>
    <name evidence="5" type="ordered locus">Hprae_0770</name>
</gene>
<organism evidence="5 6">
    <name type="scientific">Halanaerobium praevalens (strain ATCC 33744 / DSM 2228 / GSL)</name>
    <dbReference type="NCBI Taxonomy" id="572479"/>
    <lineage>
        <taxon>Bacteria</taxon>
        <taxon>Bacillati</taxon>
        <taxon>Bacillota</taxon>
        <taxon>Clostridia</taxon>
        <taxon>Halanaerobiales</taxon>
        <taxon>Halanaerobiaceae</taxon>
        <taxon>Halanaerobium</taxon>
    </lineage>
</organism>
<keyword evidence="2" id="KW-1133">Transmembrane helix</keyword>
<keyword evidence="1" id="KW-0645">Protease</keyword>
<dbReference type="Gene3D" id="3.30.230.10">
    <property type="match status" value="1"/>
</dbReference>
<accession>E3DQU9</accession>
<dbReference type="eggNOG" id="COG3480">
    <property type="taxonomic scope" value="Bacteria"/>
</dbReference>
<dbReference type="GO" id="GO:0004176">
    <property type="term" value="F:ATP-dependent peptidase activity"/>
    <property type="evidence" value="ECO:0007669"/>
    <property type="project" value="UniProtKB-UniRule"/>
</dbReference>